<dbReference type="Pfam" id="PF03372">
    <property type="entry name" value="Exo_endo_phos"/>
    <property type="match status" value="1"/>
</dbReference>
<evidence type="ECO:0000259" key="1">
    <source>
        <dbReference type="Pfam" id="PF03372"/>
    </source>
</evidence>
<comment type="caution">
    <text evidence="2">The sequence shown here is derived from an EMBL/GenBank/DDBJ whole genome shotgun (WGS) entry which is preliminary data.</text>
</comment>
<dbReference type="InterPro" id="IPR005135">
    <property type="entry name" value="Endo/exonuclease/phosphatase"/>
</dbReference>
<keyword evidence="3" id="KW-1185">Reference proteome</keyword>
<evidence type="ECO:0000313" key="3">
    <source>
        <dbReference type="Proteomes" id="UP001165190"/>
    </source>
</evidence>
<reference evidence="2" key="1">
    <citation type="submission" date="2023-05" db="EMBL/GenBank/DDBJ databases">
        <title>Genome and transcriptome analyses reveal genes involved in the formation of fine ridges on petal epidermal cells in Hibiscus trionum.</title>
        <authorList>
            <person name="Koshimizu S."/>
            <person name="Masuda S."/>
            <person name="Ishii T."/>
            <person name="Shirasu K."/>
            <person name="Hoshino A."/>
            <person name="Arita M."/>
        </authorList>
    </citation>
    <scope>NUCLEOTIDE SEQUENCE</scope>
    <source>
        <strain evidence="2">Hamamatsu line</strain>
    </source>
</reference>
<dbReference type="GO" id="GO:0003824">
    <property type="term" value="F:catalytic activity"/>
    <property type="evidence" value="ECO:0007669"/>
    <property type="project" value="InterPro"/>
</dbReference>
<dbReference type="Proteomes" id="UP001165190">
    <property type="component" value="Unassembled WGS sequence"/>
</dbReference>
<accession>A0A9W7MPC2</accession>
<dbReference type="AlphaFoldDB" id="A0A9W7MPC2"/>
<dbReference type="PANTHER" id="PTHR33710">
    <property type="entry name" value="BNAC02G09200D PROTEIN"/>
    <property type="match status" value="1"/>
</dbReference>
<dbReference type="SUPFAM" id="SSF56219">
    <property type="entry name" value="DNase I-like"/>
    <property type="match status" value="1"/>
</dbReference>
<protein>
    <recommendedName>
        <fullName evidence="1">Endonuclease/exonuclease/phosphatase domain-containing protein</fullName>
    </recommendedName>
</protein>
<feature type="domain" description="Endonuclease/exonuclease/phosphatase" evidence="1">
    <location>
        <begin position="6"/>
        <end position="227"/>
    </location>
</feature>
<organism evidence="2 3">
    <name type="scientific">Hibiscus trionum</name>
    <name type="common">Flower of an hour</name>
    <dbReference type="NCBI Taxonomy" id="183268"/>
    <lineage>
        <taxon>Eukaryota</taxon>
        <taxon>Viridiplantae</taxon>
        <taxon>Streptophyta</taxon>
        <taxon>Embryophyta</taxon>
        <taxon>Tracheophyta</taxon>
        <taxon>Spermatophyta</taxon>
        <taxon>Magnoliopsida</taxon>
        <taxon>eudicotyledons</taxon>
        <taxon>Gunneridae</taxon>
        <taxon>Pentapetalae</taxon>
        <taxon>rosids</taxon>
        <taxon>malvids</taxon>
        <taxon>Malvales</taxon>
        <taxon>Malvaceae</taxon>
        <taxon>Malvoideae</taxon>
        <taxon>Hibiscus</taxon>
    </lineage>
</organism>
<dbReference type="EMBL" id="BSYR01000040">
    <property type="protein sequence ID" value="GMJ04571.1"/>
    <property type="molecule type" value="Genomic_DNA"/>
</dbReference>
<dbReference type="Gene3D" id="3.60.10.10">
    <property type="entry name" value="Endonuclease/exonuclease/phosphatase"/>
    <property type="match status" value="1"/>
</dbReference>
<dbReference type="PANTHER" id="PTHR33710:SF64">
    <property type="entry name" value="ENDONUCLEASE_EXONUCLEASE_PHOSPHATASE DOMAIN-CONTAINING PROTEIN"/>
    <property type="match status" value="1"/>
</dbReference>
<dbReference type="OrthoDB" id="1938374at2759"/>
<name>A0A9W7MPC2_HIBTR</name>
<proteinExistence type="predicted"/>
<gene>
    <name evidence="2" type="ORF">HRI_004126300</name>
</gene>
<sequence length="549" mass="62279">MSCSIVTWNVRGLGRPEKVRAVVNSLRMCKASIILLQETKLAAVKLGVLKRFKRSANWNVEVALASGAAGGLISCWDSKVFSLQKKFINSRWMGLFGVFVSNKCNCGILNLYAPNEARDRCIFLNEVSECISAMNVPVIIGGDFNVVLNAEERYGGAVSPESSAVFREFINKNNLIDLPLSGGKFTWFRGGNSVEASRLDRFLISPEIMLNFPNLIQCTLPRSLSDHRPVLINEATKEDGKRPFKLFNSWLSDKKLGEKITDTIGCMANKGIGKSLRIVKSVIKSWAKEESRKSKEGTVGLEAKLEILENKLIEDGYNPELVSEMQSLRITLWKNYRKEERDWFQKSRIRWFNEGDKNTKFYHLTASIRNCRNRIGMIEKDGIELTDDRAISKTFEEYFREAYKAADTIPLKSFDCNFNQLSRESASALEEPFSSEEIWAAIQSCDGNRAPGPDGFNLEFFKKIWPALKESILVFFNDFHKGKVKDQFFNHSFISLIPKKQSPRVVEDFRPISLVNSLYKILAKVLSRRLASVMNEVISDNQFAFIAGK</sequence>
<dbReference type="InterPro" id="IPR036691">
    <property type="entry name" value="Endo/exonu/phosph_ase_sf"/>
</dbReference>
<evidence type="ECO:0000313" key="2">
    <source>
        <dbReference type="EMBL" id="GMJ04571.1"/>
    </source>
</evidence>